<comment type="cofactor">
    <cofactor evidence="7">
        <name>Mg(2+)</name>
        <dbReference type="ChEBI" id="CHEBI:18420"/>
    </cofactor>
</comment>
<dbReference type="GO" id="GO:0006226">
    <property type="term" value="P:dUMP biosynthetic process"/>
    <property type="evidence" value="ECO:0007669"/>
    <property type="project" value="UniProtKB-UniRule"/>
</dbReference>
<dbReference type="PANTHER" id="PTHR11241:SF0">
    <property type="entry name" value="DEOXYURIDINE 5'-TRIPHOSPHATE NUCLEOTIDOHYDROLASE"/>
    <property type="match status" value="1"/>
</dbReference>
<dbReference type="NCBIfam" id="NF001862">
    <property type="entry name" value="PRK00601.1"/>
    <property type="match status" value="1"/>
</dbReference>
<keyword evidence="5 7" id="KW-0546">Nucleotide metabolism</keyword>
<name>A0A7V2F6W3_RHOMR</name>
<dbReference type="PANTHER" id="PTHR11241">
    <property type="entry name" value="DEOXYURIDINE 5'-TRIPHOSPHATE NUCLEOTIDOHYDROLASE"/>
    <property type="match status" value="1"/>
</dbReference>
<comment type="similarity">
    <text evidence="1 7">Belongs to the dUTPase family.</text>
</comment>
<keyword evidence="4 7" id="KW-0460">Magnesium</keyword>
<dbReference type="CDD" id="cd07557">
    <property type="entry name" value="trimeric_dUTPase"/>
    <property type="match status" value="1"/>
</dbReference>
<keyword evidence="3 7" id="KW-0378">Hydrolase</keyword>
<evidence type="ECO:0000313" key="9">
    <source>
        <dbReference type="EMBL" id="HER96547.1"/>
    </source>
</evidence>
<dbReference type="Gene3D" id="2.70.40.10">
    <property type="match status" value="1"/>
</dbReference>
<comment type="catalytic activity">
    <reaction evidence="6 7">
        <text>dUTP + H2O = dUMP + diphosphate + H(+)</text>
        <dbReference type="Rhea" id="RHEA:10248"/>
        <dbReference type="ChEBI" id="CHEBI:15377"/>
        <dbReference type="ChEBI" id="CHEBI:15378"/>
        <dbReference type="ChEBI" id="CHEBI:33019"/>
        <dbReference type="ChEBI" id="CHEBI:61555"/>
        <dbReference type="ChEBI" id="CHEBI:246422"/>
        <dbReference type="EC" id="3.6.1.23"/>
    </reaction>
</comment>
<dbReference type="GO" id="GO:0000287">
    <property type="term" value="F:magnesium ion binding"/>
    <property type="evidence" value="ECO:0007669"/>
    <property type="project" value="UniProtKB-UniRule"/>
</dbReference>
<dbReference type="Pfam" id="PF00692">
    <property type="entry name" value="dUTPase"/>
    <property type="match status" value="1"/>
</dbReference>
<reference evidence="9" key="1">
    <citation type="journal article" date="2020" name="mSystems">
        <title>Genome- and Community-Level Interaction Insights into Carbon Utilization and Element Cycling Functions of Hydrothermarchaeota in Hydrothermal Sediment.</title>
        <authorList>
            <person name="Zhou Z."/>
            <person name="Liu Y."/>
            <person name="Xu W."/>
            <person name="Pan J."/>
            <person name="Luo Z.H."/>
            <person name="Li M."/>
        </authorList>
    </citation>
    <scope>NUCLEOTIDE SEQUENCE [LARGE SCALE GENOMIC DNA]</scope>
    <source>
        <strain evidence="9">SpSt-143</strain>
    </source>
</reference>
<comment type="pathway">
    <text evidence="7">Pyrimidine metabolism; dUMP biosynthesis; dUMP from dCTP (dUTP route): step 2/2.</text>
</comment>
<dbReference type="NCBIfam" id="TIGR00576">
    <property type="entry name" value="dut"/>
    <property type="match status" value="1"/>
</dbReference>
<evidence type="ECO:0000256" key="2">
    <source>
        <dbReference type="ARBA" id="ARBA00022723"/>
    </source>
</evidence>
<dbReference type="GO" id="GO:0046081">
    <property type="term" value="P:dUTP catabolic process"/>
    <property type="evidence" value="ECO:0007669"/>
    <property type="project" value="InterPro"/>
</dbReference>
<evidence type="ECO:0000256" key="6">
    <source>
        <dbReference type="ARBA" id="ARBA00047686"/>
    </source>
</evidence>
<comment type="caution">
    <text evidence="7">Lacks conserved residue(s) required for the propagation of feature annotation.</text>
</comment>
<proteinExistence type="inferred from homology"/>
<comment type="function">
    <text evidence="7">This enzyme is involved in nucleotide metabolism: it produces dUMP, the immediate precursor of thymidine nucleotides and it decreases the intracellular concentration of dUTP so that uracil cannot be incorporated into DNA.</text>
</comment>
<dbReference type="UniPathway" id="UPA00610">
    <property type="reaction ID" value="UER00666"/>
</dbReference>
<evidence type="ECO:0000256" key="1">
    <source>
        <dbReference type="ARBA" id="ARBA00006581"/>
    </source>
</evidence>
<dbReference type="HAMAP" id="MF_00116">
    <property type="entry name" value="dUTPase_bact"/>
    <property type="match status" value="1"/>
</dbReference>
<evidence type="ECO:0000256" key="7">
    <source>
        <dbReference type="HAMAP-Rule" id="MF_00116"/>
    </source>
</evidence>
<dbReference type="InterPro" id="IPR036157">
    <property type="entry name" value="dUTPase-like_sf"/>
</dbReference>
<comment type="caution">
    <text evidence="9">The sequence shown here is derived from an EMBL/GenBank/DDBJ whole genome shotgun (WGS) entry which is preliminary data.</text>
</comment>
<dbReference type="InterPro" id="IPR008181">
    <property type="entry name" value="dUTPase"/>
</dbReference>
<dbReference type="GO" id="GO:0004170">
    <property type="term" value="F:dUTP diphosphatase activity"/>
    <property type="evidence" value="ECO:0007669"/>
    <property type="project" value="UniProtKB-UniRule"/>
</dbReference>
<dbReference type="EMBL" id="DSGB01000006">
    <property type="protein sequence ID" value="HER96547.1"/>
    <property type="molecule type" value="Genomic_DNA"/>
</dbReference>
<feature type="domain" description="dUTPase-like" evidence="8">
    <location>
        <begin position="26"/>
        <end position="158"/>
    </location>
</feature>
<feature type="binding site" evidence="7">
    <location>
        <begin position="96"/>
        <end position="98"/>
    </location>
    <ligand>
        <name>substrate</name>
    </ligand>
</feature>
<accession>A0A7V2F6W3</accession>
<evidence type="ECO:0000256" key="5">
    <source>
        <dbReference type="ARBA" id="ARBA00023080"/>
    </source>
</evidence>
<evidence type="ECO:0000259" key="8">
    <source>
        <dbReference type="Pfam" id="PF00692"/>
    </source>
</evidence>
<keyword evidence="2 7" id="KW-0479">Metal-binding</keyword>
<evidence type="ECO:0000256" key="4">
    <source>
        <dbReference type="ARBA" id="ARBA00022842"/>
    </source>
</evidence>
<dbReference type="AlphaFoldDB" id="A0A7V2F6W3"/>
<feature type="binding site" evidence="7">
    <location>
        <position position="92"/>
    </location>
    <ligand>
        <name>substrate</name>
    </ligand>
</feature>
<evidence type="ECO:0000256" key="3">
    <source>
        <dbReference type="ARBA" id="ARBA00022801"/>
    </source>
</evidence>
<dbReference type="EC" id="3.6.1.23" evidence="7"/>
<dbReference type="SUPFAM" id="SSF51283">
    <property type="entry name" value="dUTPase-like"/>
    <property type="match status" value="1"/>
</dbReference>
<feature type="binding site" evidence="7">
    <location>
        <begin position="79"/>
        <end position="81"/>
    </location>
    <ligand>
        <name>substrate</name>
    </ligand>
</feature>
<protein>
    <recommendedName>
        <fullName evidence="7">Deoxyuridine 5'-triphosphate nucleotidohydrolase</fullName>
        <shortName evidence="7">dUTPase</shortName>
        <ecNumber evidence="7">3.6.1.23</ecNumber>
    </recommendedName>
    <alternativeName>
        <fullName evidence="7">dUTP pyrophosphatase</fullName>
    </alternativeName>
</protein>
<dbReference type="InterPro" id="IPR033704">
    <property type="entry name" value="dUTPase_trimeric"/>
</dbReference>
<gene>
    <name evidence="7" type="primary">dut</name>
    <name evidence="9" type="ORF">ENO59_08540</name>
</gene>
<dbReference type="InterPro" id="IPR029054">
    <property type="entry name" value="dUTPase-like"/>
</dbReference>
<dbReference type="FunFam" id="2.70.40.10:FF:000002">
    <property type="entry name" value="dUTP diphosphatase"/>
    <property type="match status" value="1"/>
</dbReference>
<organism evidence="9">
    <name type="scientific">Rhodothermus marinus</name>
    <name type="common">Rhodothermus obamensis</name>
    <dbReference type="NCBI Taxonomy" id="29549"/>
    <lineage>
        <taxon>Bacteria</taxon>
        <taxon>Pseudomonadati</taxon>
        <taxon>Rhodothermota</taxon>
        <taxon>Rhodothermia</taxon>
        <taxon>Rhodothermales</taxon>
        <taxon>Rhodothermaceae</taxon>
        <taxon>Rhodothermus</taxon>
    </lineage>
</organism>
<sequence>MESHTLFDADCLVIPVQRLPHAQGLELPAYATPYSAGMDLRAAIPEEAPYVLEPGRWALIPTGLVLALPPGYEAQVRPRSGLAARHGVTVLNSPGTIDADYRGEVKVLLINLGPEPFVIRRGERIAQLVVARHARVAWEERAALDDTERGSGGFGSTGRA</sequence>